<organism evidence="1">
    <name type="scientific">Tetraselmis sp. GSL018</name>
    <dbReference type="NCBI Taxonomy" id="582737"/>
    <lineage>
        <taxon>Eukaryota</taxon>
        <taxon>Viridiplantae</taxon>
        <taxon>Chlorophyta</taxon>
        <taxon>core chlorophytes</taxon>
        <taxon>Chlorodendrophyceae</taxon>
        <taxon>Chlorodendrales</taxon>
        <taxon>Chlorodendraceae</taxon>
        <taxon>Tetraselmis</taxon>
    </lineage>
</organism>
<accession>A0A061RWS1</accession>
<reference evidence="1" key="1">
    <citation type="submission" date="2014-05" db="EMBL/GenBank/DDBJ databases">
        <title>The transcriptome of the halophilic microalga Tetraselmis sp. GSL018 isolated from the Great Salt Lake, Utah.</title>
        <authorList>
            <person name="Jinkerson R.E."/>
            <person name="D'Adamo S."/>
            <person name="Posewitz M.C."/>
        </authorList>
    </citation>
    <scope>NUCLEOTIDE SEQUENCE</scope>
    <source>
        <strain evidence="1">GSL018</strain>
    </source>
</reference>
<protein>
    <submittedName>
        <fullName evidence="1">Uncharacterized protein</fullName>
    </submittedName>
</protein>
<dbReference type="EMBL" id="GBEZ01010692">
    <property type="protein sequence ID" value="JAC75016.1"/>
    <property type="molecule type" value="Transcribed_RNA"/>
</dbReference>
<gene>
    <name evidence="1" type="ORF">TSPGSL018_24331</name>
</gene>
<evidence type="ECO:0000313" key="1">
    <source>
        <dbReference type="EMBL" id="JAC75016.1"/>
    </source>
</evidence>
<feature type="non-terminal residue" evidence="1">
    <location>
        <position position="1"/>
    </location>
</feature>
<proteinExistence type="predicted"/>
<dbReference type="AlphaFoldDB" id="A0A061RWS1"/>
<name>A0A061RWS1_9CHLO</name>
<sequence length="52" mass="5965">LPSDDTLLPEHRQTRPDTTKGDIHFSHMLKLNENFSCWSLHSHSLSAFLSES</sequence>